<name>A0A5M8QQB7_9BACT</name>
<dbReference type="Pfam" id="PF02597">
    <property type="entry name" value="ThiS"/>
    <property type="match status" value="1"/>
</dbReference>
<comment type="caution">
    <text evidence="1">The sequence shown here is derived from an EMBL/GenBank/DDBJ whole genome shotgun (WGS) entry which is preliminary data.</text>
</comment>
<dbReference type="InterPro" id="IPR003749">
    <property type="entry name" value="ThiS/MoaD-like"/>
</dbReference>
<dbReference type="InterPro" id="IPR012675">
    <property type="entry name" value="Beta-grasp_dom_sf"/>
</dbReference>
<dbReference type="EMBL" id="VBSN01000066">
    <property type="protein sequence ID" value="KAA6436723.1"/>
    <property type="molecule type" value="Genomic_DNA"/>
</dbReference>
<sequence length="79" mass="8807">MSVHVMYYGMLAEITGHANELWISDENLTVGKFRSQILEKYPALREKKFKVAVNQKIAEDFAPIDPSAEIALLPPFAGG</sequence>
<dbReference type="CDD" id="cd00754">
    <property type="entry name" value="Ubl_MoaD"/>
    <property type="match status" value="1"/>
</dbReference>
<reference evidence="1 2" key="1">
    <citation type="submission" date="2019-05" db="EMBL/GenBank/DDBJ databases">
        <authorList>
            <person name="Qu J.-H."/>
        </authorList>
    </citation>
    <scope>NUCLEOTIDE SEQUENCE [LARGE SCALE GENOMIC DNA]</scope>
    <source>
        <strain evidence="1 2">NS28</strain>
    </source>
</reference>
<dbReference type="OrthoDB" id="598356at2"/>
<accession>A0A5M8QQB7</accession>
<gene>
    <name evidence="1" type="ORF">FEM33_21535</name>
</gene>
<keyword evidence="2" id="KW-1185">Reference proteome</keyword>
<dbReference type="Proteomes" id="UP000323994">
    <property type="component" value="Unassembled WGS sequence"/>
</dbReference>
<protein>
    <submittedName>
        <fullName evidence="1">MoaD/ThiS family protein</fullName>
    </submittedName>
</protein>
<evidence type="ECO:0000313" key="1">
    <source>
        <dbReference type="EMBL" id="KAA6436723.1"/>
    </source>
</evidence>
<dbReference type="RefSeq" id="WP_139014043.1">
    <property type="nucleotide sequence ID" value="NZ_VBSN01000066.1"/>
</dbReference>
<organism evidence="1 2">
    <name type="scientific">Dyadobacter flavalbus</name>
    <dbReference type="NCBI Taxonomy" id="2579942"/>
    <lineage>
        <taxon>Bacteria</taxon>
        <taxon>Pseudomonadati</taxon>
        <taxon>Bacteroidota</taxon>
        <taxon>Cytophagia</taxon>
        <taxon>Cytophagales</taxon>
        <taxon>Spirosomataceae</taxon>
        <taxon>Dyadobacter</taxon>
    </lineage>
</organism>
<proteinExistence type="predicted"/>
<dbReference type="SUPFAM" id="SSF54285">
    <property type="entry name" value="MoaD/ThiS"/>
    <property type="match status" value="1"/>
</dbReference>
<dbReference type="AlphaFoldDB" id="A0A5M8QQB7"/>
<dbReference type="InterPro" id="IPR016155">
    <property type="entry name" value="Mopterin_synth/thiamin_S_b"/>
</dbReference>
<dbReference type="Gene3D" id="3.10.20.30">
    <property type="match status" value="1"/>
</dbReference>
<evidence type="ECO:0000313" key="2">
    <source>
        <dbReference type="Proteomes" id="UP000323994"/>
    </source>
</evidence>